<dbReference type="CDD" id="cd05233">
    <property type="entry name" value="SDR_c"/>
    <property type="match status" value="1"/>
</dbReference>
<organism evidence="2 3">
    <name type="scientific">Cutaneotrichosporon cavernicola</name>
    <dbReference type="NCBI Taxonomy" id="279322"/>
    <lineage>
        <taxon>Eukaryota</taxon>
        <taxon>Fungi</taxon>
        <taxon>Dikarya</taxon>
        <taxon>Basidiomycota</taxon>
        <taxon>Agaricomycotina</taxon>
        <taxon>Tremellomycetes</taxon>
        <taxon>Trichosporonales</taxon>
        <taxon>Trichosporonaceae</taxon>
        <taxon>Cutaneotrichosporon</taxon>
    </lineage>
</organism>
<gene>
    <name evidence="2" type="ORF">CcaverHIS019_0208990</name>
</gene>
<evidence type="ECO:0000313" key="3">
    <source>
        <dbReference type="Proteomes" id="UP001233271"/>
    </source>
</evidence>
<dbReference type="PRINTS" id="PR00081">
    <property type="entry name" value="GDHRDH"/>
</dbReference>
<dbReference type="GO" id="GO:0016616">
    <property type="term" value="F:oxidoreductase activity, acting on the CH-OH group of donors, NAD or NADP as acceptor"/>
    <property type="evidence" value="ECO:0007669"/>
    <property type="project" value="TreeGrafter"/>
</dbReference>
<evidence type="ECO:0000313" key="2">
    <source>
        <dbReference type="EMBL" id="BEI89537.1"/>
    </source>
</evidence>
<protein>
    <recommendedName>
        <fullName evidence="4">NAD(P)-binding protein</fullName>
    </recommendedName>
</protein>
<dbReference type="InterPro" id="IPR002347">
    <property type="entry name" value="SDR_fam"/>
</dbReference>
<accession>A0AA48IB32</accession>
<dbReference type="InterPro" id="IPR036291">
    <property type="entry name" value="NAD(P)-bd_dom_sf"/>
</dbReference>
<name>A0AA48IB32_9TREE</name>
<dbReference type="Gene3D" id="3.40.50.720">
    <property type="entry name" value="NAD(P)-binding Rossmann-like Domain"/>
    <property type="match status" value="2"/>
</dbReference>
<dbReference type="RefSeq" id="XP_060454803.1">
    <property type="nucleotide sequence ID" value="XM_060597962.1"/>
</dbReference>
<keyword evidence="3" id="KW-1185">Reference proteome</keyword>
<dbReference type="Pfam" id="PF00106">
    <property type="entry name" value="adh_short"/>
    <property type="match status" value="1"/>
</dbReference>
<reference evidence="2" key="1">
    <citation type="journal article" date="2023" name="BMC Genomics">
        <title>Chromosome-level genome assemblies of Cutaneotrichosporon spp. (Trichosporonales, Basidiomycota) reveal imbalanced evolution between nucleotide sequences and chromosome synteny.</title>
        <authorList>
            <person name="Kobayashi Y."/>
            <person name="Kayamori A."/>
            <person name="Aoki K."/>
            <person name="Shiwa Y."/>
            <person name="Matsutani M."/>
            <person name="Fujita N."/>
            <person name="Sugita T."/>
            <person name="Iwasaki W."/>
            <person name="Tanaka N."/>
            <person name="Takashima M."/>
        </authorList>
    </citation>
    <scope>NUCLEOTIDE SEQUENCE</scope>
    <source>
        <strain evidence="2">HIS019</strain>
    </source>
</reference>
<dbReference type="SUPFAM" id="SSF51735">
    <property type="entry name" value="NAD(P)-binding Rossmann-fold domains"/>
    <property type="match status" value="1"/>
</dbReference>
<sequence length="154" mass="16051">MFTGVAFITGATSGIGQATAQSFARKGAKRIVLVDLGDLSVTVSLLRGVETLSVQADVSDEAQVKAAMAAAVNKWGRVDYAAMAQLNNDAPGLVETPMTAGQVITEDSAPDVLPMARPGMPEELADVITFMCCEEAASYVNSVMWSVDGGPMVH</sequence>
<dbReference type="Proteomes" id="UP001233271">
    <property type="component" value="Chromosome 2"/>
</dbReference>
<proteinExistence type="inferred from homology"/>
<dbReference type="KEGG" id="ccac:CcaHIS019_0208990"/>
<evidence type="ECO:0000256" key="1">
    <source>
        <dbReference type="ARBA" id="ARBA00006484"/>
    </source>
</evidence>
<comment type="similarity">
    <text evidence="1">Belongs to the short-chain dehydrogenases/reductases (SDR) family.</text>
</comment>
<evidence type="ECO:0008006" key="4">
    <source>
        <dbReference type="Google" id="ProtNLM"/>
    </source>
</evidence>
<dbReference type="AlphaFoldDB" id="A0AA48IB32"/>
<dbReference type="PANTHER" id="PTHR42760">
    <property type="entry name" value="SHORT-CHAIN DEHYDROGENASES/REDUCTASES FAMILY MEMBER"/>
    <property type="match status" value="1"/>
</dbReference>
<dbReference type="EMBL" id="AP028213">
    <property type="protein sequence ID" value="BEI89537.1"/>
    <property type="molecule type" value="Genomic_DNA"/>
</dbReference>
<dbReference type="GeneID" id="85493408"/>